<dbReference type="InterPro" id="IPR000719">
    <property type="entry name" value="Prot_kinase_dom"/>
</dbReference>
<keyword evidence="4" id="KW-0547">Nucleotide-binding</keyword>
<evidence type="ECO:0000256" key="6">
    <source>
        <dbReference type="ARBA" id="ARBA00022840"/>
    </source>
</evidence>
<evidence type="ECO:0000259" key="7">
    <source>
        <dbReference type="PROSITE" id="PS50011"/>
    </source>
</evidence>
<organism evidence="8 9">
    <name type="scientific">Pyrus ussuriensis x Pyrus communis</name>
    <dbReference type="NCBI Taxonomy" id="2448454"/>
    <lineage>
        <taxon>Eukaryota</taxon>
        <taxon>Viridiplantae</taxon>
        <taxon>Streptophyta</taxon>
        <taxon>Embryophyta</taxon>
        <taxon>Tracheophyta</taxon>
        <taxon>Spermatophyta</taxon>
        <taxon>Magnoliopsida</taxon>
        <taxon>eudicotyledons</taxon>
        <taxon>Gunneridae</taxon>
        <taxon>Pentapetalae</taxon>
        <taxon>rosids</taxon>
        <taxon>fabids</taxon>
        <taxon>Rosales</taxon>
        <taxon>Rosaceae</taxon>
        <taxon>Amygdaloideae</taxon>
        <taxon>Maleae</taxon>
        <taxon>Pyrus</taxon>
    </lineage>
</organism>
<dbReference type="InterPro" id="IPR050205">
    <property type="entry name" value="CDPK_Ser/Thr_kinases"/>
</dbReference>
<reference evidence="8 9" key="3">
    <citation type="submission" date="2019-11" db="EMBL/GenBank/DDBJ databases">
        <title>A de novo genome assembly of a pear dwarfing rootstock.</title>
        <authorList>
            <person name="Wang F."/>
            <person name="Wang J."/>
            <person name="Li S."/>
            <person name="Zhang Y."/>
            <person name="Fang M."/>
            <person name="Ma L."/>
            <person name="Zhao Y."/>
            <person name="Jiang S."/>
        </authorList>
    </citation>
    <scope>NUCLEOTIDE SEQUENCE [LARGE SCALE GENOMIC DNA]</scope>
    <source>
        <strain evidence="8">S2</strain>
        <tissue evidence="8">Leaf</tissue>
    </source>
</reference>
<keyword evidence="3" id="KW-0808">Transferase</keyword>
<proteinExistence type="inferred from homology"/>
<evidence type="ECO:0000313" key="8">
    <source>
        <dbReference type="EMBL" id="KAB2631328.1"/>
    </source>
</evidence>
<keyword evidence="6" id="KW-0067">ATP-binding</keyword>
<keyword evidence="5" id="KW-0418">Kinase</keyword>
<evidence type="ECO:0000256" key="2">
    <source>
        <dbReference type="ARBA" id="ARBA00022527"/>
    </source>
</evidence>
<dbReference type="PROSITE" id="PS50011">
    <property type="entry name" value="PROTEIN_KINASE_DOM"/>
    <property type="match status" value="1"/>
</dbReference>
<dbReference type="FunFam" id="1.10.510.10:FF:001423">
    <property type="entry name" value="Calcium-dependent protein kinase 7"/>
    <property type="match status" value="1"/>
</dbReference>
<dbReference type="SUPFAM" id="SSF56112">
    <property type="entry name" value="Protein kinase-like (PK-like)"/>
    <property type="match status" value="2"/>
</dbReference>
<comment type="similarity">
    <text evidence="1">Belongs to the protein kinase superfamily. CAMK Ser/Thr protein kinase family. CaMK subfamily.</text>
</comment>
<dbReference type="OrthoDB" id="9948461at2759"/>
<evidence type="ECO:0000256" key="1">
    <source>
        <dbReference type="ARBA" id="ARBA00005354"/>
    </source>
</evidence>
<evidence type="ECO:0000256" key="5">
    <source>
        <dbReference type="ARBA" id="ARBA00022777"/>
    </source>
</evidence>
<comment type="caution">
    <text evidence="8">The sequence shown here is derived from an EMBL/GenBank/DDBJ whole genome shotgun (WGS) entry which is preliminary data.</text>
</comment>
<name>A0A5N5HUV8_9ROSA</name>
<dbReference type="Gene3D" id="1.10.510.10">
    <property type="entry name" value="Transferase(Phosphotransferase) domain 1"/>
    <property type="match status" value="2"/>
</dbReference>
<feature type="domain" description="Protein kinase" evidence="7">
    <location>
        <begin position="1"/>
        <end position="208"/>
    </location>
</feature>
<evidence type="ECO:0000256" key="4">
    <source>
        <dbReference type="ARBA" id="ARBA00022741"/>
    </source>
</evidence>
<dbReference type="PANTHER" id="PTHR24349">
    <property type="entry name" value="SERINE/THREONINE-PROTEIN KINASE"/>
    <property type="match status" value="1"/>
</dbReference>
<keyword evidence="9" id="KW-1185">Reference proteome</keyword>
<accession>A0A5N5HUV8</accession>
<reference evidence="8 9" key="1">
    <citation type="submission" date="2019-09" db="EMBL/GenBank/DDBJ databases">
        <authorList>
            <person name="Ou C."/>
        </authorList>
    </citation>
    <scope>NUCLEOTIDE SEQUENCE [LARGE SCALE GENOMIC DNA]</scope>
    <source>
        <strain evidence="8">S2</strain>
        <tissue evidence="8">Leaf</tissue>
    </source>
</reference>
<evidence type="ECO:0000256" key="3">
    <source>
        <dbReference type="ARBA" id="ARBA00022679"/>
    </source>
</evidence>
<dbReference type="GO" id="GO:0005524">
    <property type="term" value="F:ATP binding"/>
    <property type="evidence" value="ECO:0007669"/>
    <property type="project" value="UniProtKB-KW"/>
</dbReference>
<evidence type="ECO:0000313" key="9">
    <source>
        <dbReference type="Proteomes" id="UP000327157"/>
    </source>
</evidence>
<dbReference type="EMBL" id="SMOL01000143">
    <property type="protein sequence ID" value="KAB2631328.1"/>
    <property type="molecule type" value="Genomic_DNA"/>
</dbReference>
<dbReference type="AlphaFoldDB" id="A0A5N5HUV8"/>
<dbReference type="Proteomes" id="UP000327157">
    <property type="component" value="Chromosome 12"/>
</dbReference>
<sequence>MCHKHGLKHRDLKPKPEKFLFENKKETVPLKAIDFGLSMFFKSDHPWLQNAKKAPNVSLGATVRSRLKHFSVMNKASSRKAVSSSTFDDGGSWWHTDGGFKHMDINNGKTNIDELRVGLHKLGHQILDGDLHIMMEADVHTHLGLVSGLKYVETEQGVAQAIIRSVVDFKRDPWPLVSDNAKDLVKKTLNTDPKRRLTAPEVLHHPWLQSAKKAPNVSLGETARSRLKRFSLMNKLKKCAQGI</sequence>
<dbReference type="InterPro" id="IPR011009">
    <property type="entry name" value="Kinase-like_dom_sf"/>
</dbReference>
<dbReference type="GO" id="GO:0004674">
    <property type="term" value="F:protein serine/threonine kinase activity"/>
    <property type="evidence" value="ECO:0007669"/>
    <property type="project" value="UniProtKB-KW"/>
</dbReference>
<gene>
    <name evidence="8" type="ORF">D8674_008847</name>
</gene>
<protein>
    <recommendedName>
        <fullName evidence="7">Protein kinase domain-containing protein</fullName>
    </recommendedName>
</protein>
<reference evidence="9" key="2">
    <citation type="submission" date="2019-10" db="EMBL/GenBank/DDBJ databases">
        <title>A de novo genome assembly of a pear dwarfing rootstock.</title>
        <authorList>
            <person name="Wang F."/>
            <person name="Wang J."/>
            <person name="Li S."/>
            <person name="Zhang Y."/>
            <person name="Fang M."/>
            <person name="Ma L."/>
            <person name="Zhao Y."/>
            <person name="Jiang S."/>
        </authorList>
    </citation>
    <scope>NUCLEOTIDE SEQUENCE [LARGE SCALE GENOMIC DNA]</scope>
</reference>
<keyword evidence="2" id="KW-0723">Serine/threonine-protein kinase</keyword>
<dbReference type="Pfam" id="PF00069">
    <property type="entry name" value="Pkinase"/>
    <property type="match status" value="1"/>
</dbReference>